<protein>
    <submittedName>
        <fullName evidence="3">Nudix hydrolase domain-containing protein</fullName>
    </submittedName>
</protein>
<dbReference type="GO" id="GO:0006742">
    <property type="term" value="P:NADP+ catabolic process"/>
    <property type="evidence" value="ECO:0007669"/>
    <property type="project" value="TreeGrafter"/>
</dbReference>
<reference evidence="3 4" key="1">
    <citation type="submission" date="2020-02" db="EMBL/GenBank/DDBJ databases">
        <title>Draft genome sequence of Haematococcus lacustris strain NIES-144.</title>
        <authorList>
            <person name="Morimoto D."/>
            <person name="Nakagawa S."/>
            <person name="Yoshida T."/>
            <person name="Sawayama S."/>
        </authorList>
    </citation>
    <scope>NUCLEOTIDE SEQUENCE [LARGE SCALE GENOMIC DNA]</scope>
    <source>
        <strain evidence="3 4">NIES-144</strain>
    </source>
</reference>
<feature type="non-terminal residue" evidence="3">
    <location>
        <position position="1"/>
    </location>
</feature>
<dbReference type="PANTHER" id="PTHR42904:SF8">
    <property type="entry name" value="NAD(+) DIPHOSPHATASE"/>
    <property type="match status" value="1"/>
</dbReference>
<dbReference type="Proteomes" id="UP000485058">
    <property type="component" value="Unassembled WGS sequence"/>
</dbReference>
<dbReference type="GO" id="GO:0046872">
    <property type="term" value="F:metal ion binding"/>
    <property type="evidence" value="ECO:0007669"/>
    <property type="project" value="UniProtKB-KW"/>
</dbReference>
<dbReference type="Gene3D" id="3.90.79.10">
    <property type="entry name" value="Nucleoside Triphosphate Pyrophosphohydrolase"/>
    <property type="match status" value="1"/>
</dbReference>
<dbReference type="InterPro" id="IPR050241">
    <property type="entry name" value="NAD-cap_RNA_hydrolase_NudC"/>
</dbReference>
<proteinExistence type="predicted"/>
<evidence type="ECO:0000313" key="4">
    <source>
        <dbReference type="Proteomes" id="UP000485058"/>
    </source>
</evidence>
<dbReference type="GO" id="GO:0005829">
    <property type="term" value="C:cytosol"/>
    <property type="evidence" value="ECO:0007669"/>
    <property type="project" value="TreeGrafter"/>
</dbReference>
<comment type="caution">
    <text evidence="3">The sequence shown here is derived from an EMBL/GenBank/DDBJ whole genome shotgun (WGS) entry which is preliminary data.</text>
</comment>
<dbReference type="GO" id="GO:0035529">
    <property type="term" value="F:NADH pyrophosphatase activity"/>
    <property type="evidence" value="ECO:0007669"/>
    <property type="project" value="TreeGrafter"/>
</dbReference>
<dbReference type="GO" id="GO:0005777">
    <property type="term" value="C:peroxisome"/>
    <property type="evidence" value="ECO:0007669"/>
    <property type="project" value="TreeGrafter"/>
</dbReference>
<evidence type="ECO:0000256" key="2">
    <source>
        <dbReference type="ARBA" id="ARBA00022801"/>
    </source>
</evidence>
<dbReference type="InterPro" id="IPR015797">
    <property type="entry name" value="NUDIX_hydrolase-like_dom_sf"/>
</dbReference>
<evidence type="ECO:0000256" key="1">
    <source>
        <dbReference type="ARBA" id="ARBA00001946"/>
    </source>
</evidence>
<name>A0A699Z058_HAELA</name>
<comment type="cofactor">
    <cofactor evidence="1">
        <name>Mg(2+)</name>
        <dbReference type="ChEBI" id="CHEBI:18420"/>
    </cofactor>
</comment>
<keyword evidence="2 3" id="KW-0378">Hydrolase</keyword>
<dbReference type="EMBL" id="BLLF01000922">
    <property type="protein sequence ID" value="GFH15933.1"/>
    <property type="molecule type" value="Genomic_DNA"/>
</dbReference>
<gene>
    <name evidence="3" type="ORF">HaLaN_12262</name>
</gene>
<accession>A0A699Z058</accession>
<dbReference type="AlphaFoldDB" id="A0A699Z058"/>
<organism evidence="3 4">
    <name type="scientific">Haematococcus lacustris</name>
    <name type="common">Green alga</name>
    <name type="synonym">Haematococcus pluvialis</name>
    <dbReference type="NCBI Taxonomy" id="44745"/>
    <lineage>
        <taxon>Eukaryota</taxon>
        <taxon>Viridiplantae</taxon>
        <taxon>Chlorophyta</taxon>
        <taxon>core chlorophytes</taxon>
        <taxon>Chlorophyceae</taxon>
        <taxon>CS clade</taxon>
        <taxon>Chlamydomonadales</taxon>
        <taxon>Haematococcaceae</taxon>
        <taxon>Haematococcus</taxon>
    </lineage>
</organism>
<dbReference type="PANTHER" id="PTHR42904">
    <property type="entry name" value="NUDIX HYDROLASE, NUDC SUBFAMILY"/>
    <property type="match status" value="1"/>
</dbReference>
<feature type="non-terminal residue" evidence="3">
    <location>
        <position position="68"/>
    </location>
</feature>
<sequence>MLVTAEGGRQASREAGHKGAAALAEDWALLGRKAEWPPGRYSTLAGFLEVGEPLELAVARETEEESGT</sequence>
<dbReference type="InterPro" id="IPR020084">
    <property type="entry name" value="NUDIX_hydrolase_CS"/>
</dbReference>
<dbReference type="PROSITE" id="PS00893">
    <property type="entry name" value="NUDIX_BOX"/>
    <property type="match status" value="1"/>
</dbReference>
<dbReference type="SUPFAM" id="SSF55811">
    <property type="entry name" value="Nudix"/>
    <property type="match status" value="1"/>
</dbReference>
<evidence type="ECO:0000313" key="3">
    <source>
        <dbReference type="EMBL" id="GFH15933.1"/>
    </source>
</evidence>
<dbReference type="GO" id="GO:0019677">
    <property type="term" value="P:NAD+ catabolic process"/>
    <property type="evidence" value="ECO:0007669"/>
    <property type="project" value="TreeGrafter"/>
</dbReference>
<keyword evidence="4" id="KW-1185">Reference proteome</keyword>